<accession>A0AC61R905</accession>
<name>A0AC61R905_9FIRM</name>
<keyword evidence="2" id="KW-1185">Reference proteome</keyword>
<gene>
    <name evidence="1" type="ORF">E5336_03270</name>
</gene>
<reference evidence="1" key="1">
    <citation type="submission" date="2019-04" db="EMBL/GenBank/DDBJ databases">
        <title>Microbes associate with the intestines of laboratory mice.</title>
        <authorList>
            <person name="Navarre W."/>
            <person name="Wong E."/>
            <person name="Huang K."/>
            <person name="Tropini C."/>
            <person name="Ng K."/>
            <person name="Yu B."/>
        </authorList>
    </citation>
    <scope>NUCLEOTIDE SEQUENCE</scope>
    <source>
        <strain evidence="1">NM09_H32</strain>
    </source>
</reference>
<protein>
    <submittedName>
        <fullName evidence="1">HAD family phosphatase</fullName>
    </submittedName>
</protein>
<dbReference type="Proteomes" id="UP000308836">
    <property type="component" value="Unassembled WGS sequence"/>
</dbReference>
<evidence type="ECO:0000313" key="1">
    <source>
        <dbReference type="EMBL" id="TGY66565.1"/>
    </source>
</evidence>
<evidence type="ECO:0000313" key="2">
    <source>
        <dbReference type="Proteomes" id="UP000308836"/>
    </source>
</evidence>
<comment type="caution">
    <text evidence="1">The sequence shown here is derived from an EMBL/GenBank/DDBJ whole genome shotgun (WGS) entry which is preliminary data.</text>
</comment>
<sequence length="261" mass="29469">MATVVTDLDGTLLVHGKLDEHSIAVFKALQTKHRLVLATGRDLESVKPFVQALEMERFQNGAVILLNGGELIDFQDGEHVKEPAMTKDQAKDVLKRLAHHAWQLYVVANGAHERTPSPLEPLMRCIPLRKVRNVLRHPRMQTLPETIDKIAVLGYWGTGRRVAAMERATHTRYIRIGRFWDEIVPEAWDKKNMVARYLKKHGESAKDLFVFGDGENDVRMLGLTAHSFAPRNALPAAKKAARHLFEPGDVAKIVESKILRL</sequence>
<proteinExistence type="predicted"/>
<organism evidence="1 2">
    <name type="scientific">Dubosiella muris</name>
    <dbReference type="NCBI Taxonomy" id="3038133"/>
    <lineage>
        <taxon>Bacteria</taxon>
        <taxon>Bacillati</taxon>
        <taxon>Bacillota</taxon>
        <taxon>Erysipelotrichia</taxon>
        <taxon>Erysipelotrichales</taxon>
        <taxon>Erysipelotrichaceae</taxon>
        <taxon>Dubosiella</taxon>
    </lineage>
</organism>
<dbReference type="EMBL" id="SRYG01000005">
    <property type="protein sequence ID" value="TGY66565.1"/>
    <property type="molecule type" value="Genomic_DNA"/>
</dbReference>